<evidence type="ECO:0000313" key="15">
    <source>
        <dbReference type="Proteomes" id="UP000799757"/>
    </source>
</evidence>
<dbReference type="InterPro" id="IPR036250">
    <property type="entry name" value="AcylCo_DH-like_C"/>
</dbReference>
<dbReference type="OrthoDB" id="9988775at2759"/>
<dbReference type="InterPro" id="IPR029032">
    <property type="entry name" value="AhpD-like"/>
</dbReference>
<dbReference type="InterPro" id="IPR007535">
    <property type="entry name" value="Catechol_dOase_N"/>
</dbReference>
<dbReference type="GO" id="GO:0050660">
    <property type="term" value="F:flavin adenine dinucleotide binding"/>
    <property type="evidence" value="ECO:0007669"/>
    <property type="project" value="InterPro"/>
</dbReference>
<dbReference type="CDD" id="cd03461">
    <property type="entry name" value="1_2-HQD"/>
    <property type="match status" value="1"/>
</dbReference>
<dbReference type="InterPro" id="IPR037069">
    <property type="entry name" value="AcylCoA_DH/ox_N_sf"/>
</dbReference>
<keyword evidence="14" id="KW-0560">Oxidoreductase</keyword>
<dbReference type="GO" id="GO:0008199">
    <property type="term" value="F:ferric iron binding"/>
    <property type="evidence" value="ECO:0007669"/>
    <property type="project" value="InterPro"/>
</dbReference>
<dbReference type="InterPro" id="IPR009100">
    <property type="entry name" value="AcylCoA_DH/oxidase_NM_dom_sf"/>
</dbReference>
<dbReference type="Gene3D" id="1.20.140.10">
    <property type="entry name" value="Butyryl-CoA Dehydrogenase, subunit A, domain 3"/>
    <property type="match status" value="1"/>
</dbReference>
<dbReference type="Gene3D" id="1.20.1290.10">
    <property type="entry name" value="AhpD-like"/>
    <property type="match status" value="1"/>
</dbReference>
<dbReference type="Pfam" id="PF00775">
    <property type="entry name" value="Dioxygenase_C"/>
    <property type="match status" value="1"/>
</dbReference>
<dbReference type="SUPFAM" id="SSF47203">
    <property type="entry name" value="Acyl-CoA dehydrogenase C-terminal domain-like"/>
    <property type="match status" value="1"/>
</dbReference>
<dbReference type="InterPro" id="IPR015889">
    <property type="entry name" value="Intradiol_dOase_core"/>
</dbReference>
<dbReference type="SUPFAM" id="SSF49482">
    <property type="entry name" value="Aromatic compound dioxygenase"/>
    <property type="match status" value="1"/>
</dbReference>
<gene>
    <name evidence="14" type="ORF">K505DRAFT_248422</name>
</gene>
<evidence type="ECO:0000259" key="9">
    <source>
        <dbReference type="Pfam" id="PF00775"/>
    </source>
</evidence>
<evidence type="ECO:0000313" key="14">
    <source>
        <dbReference type="EMBL" id="KAF2791686.1"/>
    </source>
</evidence>
<dbReference type="Pfam" id="PF02771">
    <property type="entry name" value="Acyl-CoA_dh_N"/>
    <property type="match status" value="1"/>
</dbReference>
<evidence type="ECO:0000256" key="3">
    <source>
        <dbReference type="ARBA" id="ARBA00009347"/>
    </source>
</evidence>
<evidence type="ECO:0000256" key="7">
    <source>
        <dbReference type="ARBA" id="ARBA00023004"/>
    </source>
</evidence>
<proteinExistence type="inferred from homology"/>
<comment type="cofactor">
    <cofactor evidence="2">
        <name>FAD</name>
        <dbReference type="ChEBI" id="CHEBI:57692"/>
    </cofactor>
</comment>
<dbReference type="Gene3D" id="2.40.110.10">
    <property type="entry name" value="Butyryl-CoA Dehydrogenase, subunit A, domain 2"/>
    <property type="match status" value="1"/>
</dbReference>
<comment type="similarity">
    <text evidence="3">Belongs to the acyl-CoA dehydrogenase family.</text>
</comment>
<protein>
    <submittedName>
        <fullName evidence="14">Aromatic compound dioxygenase</fullName>
    </submittedName>
</protein>
<evidence type="ECO:0000256" key="4">
    <source>
        <dbReference type="ARBA" id="ARBA00022630"/>
    </source>
</evidence>
<name>A0A6A6X5T1_9PLEO</name>
<dbReference type="FunFam" id="1.10.540.10:FF:000021">
    <property type="entry name" value="Isovaleryl-CoA dehydrogenase IvdA"/>
    <property type="match status" value="1"/>
</dbReference>
<dbReference type="SUPFAM" id="SSF56645">
    <property type="entry name" value="Acyl-CoA dehydrogenase NM domain-like"/>
    <property type="match status" value="1"/>
</dbReference>
<dbReference type="InterPro" id="IPR009075">
    <property type="entry name" value="AcylCo_DH/oxidase_C"/>
</dbReference>
<feature type="domain" description="Acyl-CoA oxidase/dehydrogenase middle" evidence="11">
    <location>
        <begin position="658"/>
        <end position="754"/>
    </location>
</feature>
<dbReference type="InterPro" id="IPR039390">
    <property type="entry name" value="1_2-HQD/HQD"/>
</dbReference>
<dbReference type="Gene3D" id="2.60.130.10">
    <property type="entry name" value="Aromatic compound dioxygenase"/>
    <property type="match status" value="1"/>
</dbReference>
<dbReference type="InterPro" id="IPR013786">
    <property type="entry name" value="AcylCoA_DH/ox_N"/>
</dbReference>
<dbReference type="AlphaFoldDB" id="A0A6A6X5T1"/>
<dbReference type="Gene3D" id="1.10.540.10">
    <property type="entry name" value="Acyl-CoA dehydrogenase/oxidase, N-terminal domain"/>
    <property type="match status" value="1"/>
</dbReference>
<keyword evidence="15" id="KW-1185">Reference proteome</keyword>
<dbReference type="InterPro" id="IPR006089">
    <property type="entry name" value="Acyl-CoA_DH_CS"/>
</dbReference>
<dbReference type="EMBL" id="MU002007">
    <property type="protein sequence ID" value="KAF2791686.1"/>
    <property type="molecule type" value="Genomic_DNA"/>
</dbReference>
<dbReference type="InterPro" id="IPR006091">
    <property type="entry name" value="Acyl-CoA_Oxase/DH_mid-dom"/>
</dbReference>
<keyword evidence="4" id="KW-0285">Flavoprotein</keyword>
<dbReference type="FunFam" id="2.40.110.10:FF:000004">
    <property type="entry name" value="Isovaleryl-CoA dehydrogenase, mitochondrial"/>
    <property type="match status" value="1"/>
</dbReference>
<sequence>MSGSAPHRFDPNFTDNVINAMGPNTDPRLREVMTSLIRHLHDFTREVELTVDEWMAGVKFVNLIGQTSTPTRNEAHRMSDVLGLESLVDEIAHKHINESGEEPTSSSILGPFWSPNAPFRENGGSIIQDPAPNGQPTLMHGTITDLDTKKPIPGAVIDIWQASANGKYDFQDPDNQTPNNLRGKFRCDEQGRYWFYCYKPTAYSLPTDGAAGALFTALDRHPMRPAHIHLMMTAEGYKPVTTQIYPRDDPYVTNDTVFAVKDDLLIDFTPRENDPKAKLDLEYNVRLAPREAKTAPMEGVARFTPQSQYSTNTDPHTHPATAQPTHPHIMRVTYAPKEAPSAESAPVYERIAARRAPRPLIPLDLALLHNPSVADGWNSFIGAIRTQTTLDPGVRELSISRIAVLNHAVHEWNSHGPLALKGGVSRQGLETVFRGEAMKKGDALKEGEEGGLGRKEWAVVAYTDQMTRDVEVEERVVDRLKEFLGDREVVELTATVAAYNCVSRFLVAIRQLCLRQPRILSAQSRRHASTKHPKGFVPPTQEDLTELRERVQEFTRREIPDAVALKTDQDNAFPNEMWKKFGEAGFLGITADEEYGGLAMGYQAHCVVMEEISRASGTIGLSYAAHSQLCVNQLMLNGSAEQKAKYLPGLISGEEIGALAMSEHSAGSDVVSMKMTAKEVDGGYLLNGTKMWITNGPDAHTIIVYAKTAPAAASKGITAFIVPTSSATGFSVSRKLDKLGMRGSNTGELVFSDVFVPHENVLGEINRGVRVLMEGLDLERLVLSAGPLGLMQAALDNVLPYTHTRKQFGIPIAHNQLVQGKLADMYTKYRASASFTYNVAAAIDNSHAEPEVRTQDCAGSILYAAERASEVAADAVQLMGGMGYMNEVPVGRLLRDAKLYEIGAGTSEVRRMVIGRAFNKEYAER</sequence>
<accession>A0A6A6X5T1</accession>
<organism evidence="14 15">
    <name type="scientific">Melanomma pulvis-pyrius CBS 109.77</name>
    <dbReference type="NCBI Taxonomy" id="1314802"/>
    <lineage>
        <taxon>Eukaryota</taxon>
        <taxon>Fungi</taxon>
        <taxon>Dikarya</taxon>
        <taxon>Ascomycota</taxon>
        <taxon>Pezizomycotina</taxon>
        <taxon>Dothideomycetes</taxon>
        <taxon>Pleosporomycetidae</taxon>
        <taxon>Pleosporales</taxon>
        <taxon>Melanommataceae</taxon>
        <taxon>Melanomma</taxon>
    </lineage>
</organism>
<comment type="cofactor">
    <cofactor evidence="1">
        <name>Fe(3+)</name>
        <dbReference type="ChEBI" id="CHEBI:29034"/>
    </cofactor>
</comment>
<dbReference type="PROSITE" id="PS00073">
    <property type="entry name" value="ACYL_COA_DH_2"/>
    <property type="match status" value="1"/>
</dbReference>
<dbReference type="Pfam" id="PF02627">
    <property type="entry name" value="CMD"/>
    <property type="match status" value="1"/>
</dbReference>
<evidence type="ECO:0000259" key="10">
    <source>
        <dbReference type="Pfam" id="PF02627"/>
    </source>
</evidence>
<feature type="domain" description="Catechol dioxygenase N-terminal" evidence="13">
    <location>
        <begin position="26"/>
        <end position="97"/>
    </location>
</feature>
<dbReference type="PANTHER" id="PTHR43884:SF18">
    <property type="entry name" value="ISOVALERYL-COENZYME A DEHYDROGENASE"/>
    <property type="match status" value="1"/>
</dbReference>
<evidence type="ECO:0000259" key="13">
    <source>
        <dbReference type="Pfam" id="PF04444"/>
    </source>
</evidence>
<dbReference type="GO" id="GO:0051920">
    <property type="term" value="F:peroxiredoxin activity"/>
    <property type="evidence" value="ECO:0007669"/>
    <property type="project" value="InterPro"/>
</dbReference>
<dbReference type="Pfam" id="PF00441">
    <property type="entry name" value="Acyl-CoA_dh_1"/>
    <property type="match status" value="1"/>
</dbReference>
<dbReference type="InterPro" id="IPR003779">
    <property type="entry name" value="CMD-like"/>
</dbReference>
<keyword evidence="6" id="KW-0274">FAD</keyword>
<evidence type="ECO:0000256" key="2">
    <source>
        <dbReference type="ARBA" id="ARBA00001974"/>
    </source>
</evidence>
<dbReference type="GO" id="GO:0018576">
    <property type="term" value="F:catechol 1,2-dioxygenase activity"/>
    <property type="evidence" value="ECO:0007669"/>
    <property type="project" value="InterPro"/>
</dbReference>
<evidence type="ECO:0000259" key="8">
    <source>
        <dbReference type="Pfam" id="PF00441"/>
    </source>
</evidence>
<dbReference type="Pfam" id="PF04444">
    <property type="entry name" value="Dioxygenase_N"/>
    <property type="match status" value="1"/>
</dbReference>
<dbReference type="SUPFAM" id="SSF69118">
    <property type="entry name" value="AhpD-like"/>
    <property type="match status" value="1"/>
</dbReference>
<dbReference type="GO" id="GO:0006552">
    <property type="term" value="P:L-leucine catabolic process"/>
    <property type="evidence" value="ECO:0007669"/>
    <property type="project" value="TreeGrafter"/>
</dbReference>
<feature type="domain" description="Intradiol ring-cleavage dioxygenases" evidence="9">
    <location>
        <begin position="109"/>
        <end position="288"/>
    </location>
</feature>
<keyword evidence="5" id="KW-0479">Metal-binding</keyword>
<dbReference type="InterPro" id="IPR000627">
    <property type="entry name" value="Intradiol_dOase_C"/>
</dbReference>
<dbReference type="Proteomes" id="UP000799757">
    <property type="component" value="Unassembled WGS sequence"/>
</dbReference>
<keyword evidence="14" id="KW-0223">Dioxygenase</keyword>
<dbReference type="PANTHER" id="PTHR43884">
    <property type="entry name" value="ACYL-COA DEHYDROGENASE"/>
    <property type="match status" value="1"/>
</dbReference>
<dbReference type="GO" id="GO:0009712">
    <property type="term" value="P:catechol-containing compound metabolic process"/>
    <property type="evidence" value="ECO:0007669"/>
    <property type="project" value="InterPro"/>
</dbReference>
<evidence type="ECO:0000256" key="6">
    <source>
        <dbReference type="ARBA" id="ARBA00022827"/>
    </source>
</evidence>
<dbReference type="PROSITE" id="PS00072">
    <property type="entry name" value="ACYL_COA_DH_1"/>
    <property type="match status" value="1"/>
</dbReference>
<dbReference type="Pfam" id="PF02770">
    <property type="entry name" value="Acyl-CoA_dh_M"/>
    <property type="match status" value="1"/>
</dbReference>
<feature type="domain" description="Acyl-CoA dehydrogenase/oxidase N-terminal" evidence="12">
    <location>
        <begin position="542"/>
        <end position="654"/>
    </location>
</feature>
<reference evidence="14" key="1">
    <citation type="journal article" date="2020" name="Stud. Mycol.">
        <title>101 Dothideomycetes genomes: a test case for predicting lifestyles and emergence of pathogens.</title>
        <authorList>
            <person name="Haridas S."/>
            <person name="Albert R."/>
            <person name="Binder M."/>
            <person name="Bloem J."/>
            <person name="Labutti K."/>
            <person name="Salamov A."/>
            <person name="Andreopoulos B."/>
            <person name="Baker S."/>
            <person name="Barry K."/>
            <person name="Bills G."/>
            <person name="Bluhm B."/>
            <person name="Cannon C."/>
            <person name="Castanera R."/>
            <person name="Culley D."/>
            <person name="Daum C."/>
            <person name="Ezra D."/>
            <person name="Gonzalez J."/>
            <person name="Henrissat B."/>
            <person name="Kuo A."/>
            <person name="Liang C."/>
            <person name="Lipzen A."/>
            <person name="Lutzoni F."/>
            <person name="Magnuson J."/>
            <person name="Mondo S."/>
            <person name="Nolan M."/>
            <person name="Ohm R."/>
            <person name="Pangilinan J."/>
            <person name="Park H.-J."/>
            <person name="Ramirez L."/>
            <person name="Alfaro M."/>
            <person name="Sun H."/>
            <person name="Tritt A."/>
            <person name="Yoshinaga Y."/>
            <person name="Zwiers L.-H."/>
            <person name="Turgeon B."/>
            <person name="Goodwin S."/>
            <person name="Spatafora J."/>
            <person name="Crous P."/>
            <person name="Grigoriev I."/>
        </authorList>
    </citation>
    <scope>NUCLEOTIDE SEQUENCE</scope>
    <source>
        <strain evidence="14">CBS 109.77</strain>
    </source>
</reference>
<feature type="domain" description="Acyl-CoA dehydrogenase/oxidase C-terminal" evidence="8">
    <location>
        <begin position="766"/>
        <end position="917"/>
    </location>
</feature>
<dbReference type="FunFam" id="1.20.140.10:FF:000003">
    <property type="entry name" value="isovaleryl-CoA dehydrogenase, mitochondrial"/>
    <property type="match status" value="1"/>
</dbReference>
<dbReference type="InterPro" id="IPR046373">
    <property type="entry name" value="Acyl-CoA_Oxase/DH_mid-dom_sf"/>
</dbReference>
<evidence type="ECO:0000256" key="5">
    <source>
        <dbReference type="ARBA" id="ARBA00022723"/>
    </source>
</evidence>
<keyword evidence="7" id="KW-0408">Iron</keyword>
<dbReference type="GO" id="GO:0008470">
    <property type="term" value="F:3-methylbutanoyl-CoA dehydrogenase activity"/>
    <property type="evidence" value="ECO:0007669"/>
    <property type="project" value="TreeGrafter"/>
</dbReference>
<evidence type="ECO:0000259" key="12">
    <source>
        <dbReference type="Pfam" id="PF02771"/>
    </source>
</evidence>
<feature type="domain" description="Carboxymuconolactone decarboxylase-like" evidence="10">
    <location>
        <begin position="371"/>
        <end position="438"/>
    </location>
</feature>
<evidence type="ECO:0000259" key="11">
    <source>
        <dbReference type="Pfam" id="PF02770"/>
    </source>
</evidence>
<evidence type="ECO:0000256" key="1">
    <source>
        <dbReference type="ARBA" id="ARBA00001965"/>
    </source>
</evidence>